<dbReference type="OrthoDB" id="408973at2759"/>
<dbReference type="VEuPathDB" id="FungiDB:LEMA_P070380.1"/>
<evidence type="ECO:0000256" key="1">
    <source>
        <dbReference type="SAM" id="MobiDB-lite"/>
    </source>
</evidence>
<dbReference type="InParanoid" id="E4ZJ99"/>
<protein>
    <submittedName>
        <fullName evidence="3">Predicted protein</fullName>
    </submittedName>
</protein>
<dbReference type="PANTHER" id="PTHR40265">
    <property type="entry name" value="BLL2707 PROTEIN"/>
    <property type="match status" value="1"/>
</dbReference>
<accession>E4ZJ99</accession>
<proteinExistence type="predicted"/>
<dbReference type="RefSeq" id="XP_003834895.1">
    <property type="nucleotide sequence ID" value="XM_003834847.1"/>
</dbReference>
<evidence type="ECO:0000259" key="2">
    <source>
        <dbReference type="Pfam" id="PF13468"/>
    </source>
</evidence>
<dbReference type="Pfam" id="PF13468">
    <property type="entry name" value="Glyoxalase_3"/>
    <property type="match status" value="1"/>
</dbReference>
<evidence type="ECO:0000313" key="3">
    <source>
        <dbReference type="EMBL" id="CBX91530.1"/>
    </source>
</evidence>
<dbReference type="Proteomes" id="UP000002668">
    <property type="component" value="Genome"/>
</dbReference>
<dbReference type="PANTHER" id="PTHR40265:SF1">
    <property type="entry name" value="GLYOXALASE-LIKE DOMAIN-CONTAINING PROTEIN"/>
    <property type="match status" value="1"/>
</dbReference>
<dbReference type="InterPro" id="IPR025870">
    <property type="entry name" value="Glyoxalase-like_dom"/>
</dbReference>
<dbReference type="GeneID" id="13288458"/>
<keyword evidence="4" id="KW-1185">Reference proteome</keyword>
<dbReference type="EMBL" id="FP929072">
    <property type="protein sequence ID" value="CBX91530.1"/>
    <property type="molecule type" value="Genomic_DNA"/>
</dbReference>
<dbReference type="HOGENOM" id="CLU_448389_0_0_1"/>
<reference evidence="4" key="1">
    <citation type="journal article" date="2011" name="Nat. Commun.">
        <title>Effector diversification within compartments of the Leptosphaeria maculans genome affected by Repeat-Induced Point mutations.</title>
        <authorList>
            <person name="Rouxel T."/>
            <person name="Grandaubert J."/>
            <person name="Hane J.K."/>
            <person name="Hoede C."/>
            <person name="van de Wouw A.P."/>
            <person name="Couloux A."/>
            <person name="Dominguez V."/>
            <person name="Anthouard V."/>
            <person name="Bally P."/>
            <person name="Bourras S."/>
            <person name="Cozijnsen A.J."/>
            <person name="Ciuffetti L.M."/>
            <person name="Degrave A."/>
            <person name="Dilmaghani A."/>
            <person name="Duret L."/>
            <person name="Fudal I."/>
            <person name="Goodwin S.B."/>
            <person name="Gout L."/>
            <person name="Glaser N."/>
            <person name="Linglin J."/>
            <person name="Kema G.H.J."/>
            <person name="Lapalu N."/>
            <person name="Lawrence C.B."/>
            <person name="May K."/>
            <person name="Meyer M."/>
            <person name="Ollivier B."/>
            <person name="Poulain J."/>
            <person name="Schoch C.L."/>
            <person name="Simon A."/>
            <person name="Spatafora J.W."/>
            <person name="Stachowiak A."/>
            <person name="Turgeon B.G."/>
            <person name="Tyler B.M."/>
            <person name="Vincent D."/>
            <person name="Weissenbach J."/>
            <person name="Amselem J."/>
            <person name="Quesneville H."/>
            <person name="Oliver R.P."/>
            <person name="Wincker P."/>
            <person name="Balesdent M.-H."/>
            <person name="Howlett B.J."/>
        </authorList>
    </citation>
    <scope>NUCLEOTIDE SEQUENCE [LARGE SCALE GENOMIC DNA]</scope>
    <source>
        <strain evidence="4">JN3 / isolate v23.1.3 / race Av1-4-5-6-7-8</strain>
    </source>
</reference>
<feature type="domain" description="Glyoxalase-like" evidence="2">
    <location>
        <begin position="8"/>
        <end position="189"/>
    </location>
</feature>
<feature type="region of interest" description="Disordered" evidence="1">
    <location>
        <begin position="303"/>
        <end position="327"/>
    </location>
</feature>
<name>E4ZJ99_LEPMJ</name>
<evidence type="ECO:0000313" key="4">
    <source>
        <dbReference type="Proteomes" id="UP000002668"/>
    </source>
</evidence>
<dbReference type="AlphaFoldDB" id="E4ZJ99"/>
<sequence>MASTTQALDHLILFLPVDPATKLPDLPQYFKDNFTLTPGGFHADGATSNTLILLADGCYIELISFVNTDLAPAHWWGPDAAFVGWKDWCLTNNDSPDDNYKKVSATHAQPYQGGRKRADGIDVKWSLLFPQGEKGGQDVRGRIPFFCYDITPRNVRVPIDDSKISHSCGALGVRELTVIVKSQALLDETRRVYSSLLGDHGEEEGNGVSFHVGRVHQVGGLASGAKIILRLPTNENEAAQTEKAGFVYGNVVVGAKASPEKPQGSRVRLDGGERGTDVGGLWIEYISSTFCAPNSSELLLRHPTPSSVLGPDRSETLYSRPAKKKAQRKTQVTRDYKESSCHLISTLFRIPNNVPSHGPHAPNPTCTMKAILATSALVACAATGLYHLRQIQVAVRNIPIDQIVRTASIPESLDQGSAVAIVNPNRHIPIHDSRHITVEISNTLKHEEILARFVRGFFGGRVFAPERSILRAMGTEILDFSAIKDVPVSSYIWSTSQLSNRTLPPVHALLFGAFRVVDCNLAAVESHVDFAFGSDGGAIAGVHRFFVADVSRDQGKVQTGTRTVTIGFAHSGCNPRENKPLSPEVLQTLHLWYAMLLFREGVAEVMKGS</sequence>
<gene>
    <name evidence="3" type="ORF">LEMA_P070380.1</name>
</gene>
<dbReference type="eggNOG" id="ENOG502S4CM">
    <property type="taxonomic scope" value="Eukaryota"/>
</dbReference>
<dbReference type="InterPro" id="IPR029068">
    <property type="entry name" value="Glyas_Bleomycin-R_OHBP_Dase"/>
</dbReference>
<organism evidence="4">
    <name type="scientific">Leptosphaeria maculans (strain JN3 / isolate v23.1.3 / race Av1-4-5-6-7-8)</name>
    <name type="common">Blackleg fungus</name>
    <name type="synonym">Phoma lingam</name>
    <dbReference type="NCBI Taxonomy" id="985895"/>
    <lineage>
        <taxon>Eukaryota</taxon>
        <taxon>Fungi</taxon>
        <taxon>Dikarya</taxon>
        <taxon>Ascomycota</taxon>
        <taxon>Pezizomycotina</taxon>
        <taxon>Dothideomycetes</taxon>
        <taxon>Pleosporomycetidae</taxon>
        <taxon>Pleosporales</taxon>
        <taxon>Pleosporineae</taxon>
        <taxon>Leptosphaeriaceae</taxon>
        <taxon>Plenodomus</taxon>
        <taxon>Plenodomus lingam/Leptosphaeria maculans species complex</taxon>
    </lineage>
</organism>
<dbReference type="Gene3D" id="3.10.180.10">
    <property type="entry name" value="2,3-Dihydroxybiphenyl 1,2-Dioxygenase, domain 1"/>
    <property type="match status" value="1"/>
</dbReference>